<accession>A0A397TGQ9</accession>
<proteinExistence type="predicted"/>
<evidence type="ECO:0000256" key="1">
    <source>
        <dbReference type="SAM" id="MobiDB-lite"/>
    </source>
</evidence>
<keyword evidence="3" id="KW-1185">Reference proteome</keyword>
<organism evidence="2 3">
    <name type="scientific">Glomus cerebriforme</name>
    <dbReference type="NCBI Taxonomy" id="658196"/>
    <lineage>
        <taxon>Eukaryota</taxon>
        <taxon>Fungi</taxon>
        <taxon>Fungi incertae sedis</taxon>
        <taxon>Mucoromycota</taxon>
        <taxon>Glomeromycotina</taxon>
        <taxon>Glomeromycetes</taxon>
        <taxon>Glomerales</taxon>
        <taxon>Glomeraceae</taxon>
        <taxon>Glomus</taxon>
    </lineage>
</organism>
<feature type="compositionally biased region" description="Basic and acidic residues" evidence="1">
    <location>
        <begin position="19"/>
        <end position="34"/>
    </location>
</feature>
<comment type="caution">
    <text evidence="2">The sequence shown here is derived from an EMBL/GenBank/DDBJ whole genome shotgun (WGS) entry which is preliminary data.</text>
</comment>
<dbReference type="Proteomes" id="UP000265703">
    <property type="component" value="Unassembled WGS sequence"/>
</dbReference>
<protein>
    <submittedName>
        <fullName evidence="2">Uncharacterized protein</fullName>
    </submittedName>
</protein>
<feature type="region of interest" description="Disordered" evidence="1">
    <location>
        <begin position="1"/>
        <end position="86"/>
    </location>
</feature>
<gene>
    <name evidence="2" type="ORF">C1645_814490</name>
</gene>
<dbReference type="AlphaFoldDB" id="A0A397TGQ9"/>
<feature type="compositionally biased region" description="Basic and acidic residues" evidence="1">
    <location>
        <begin position="41"/>
        <end position="55"/>
    </location>
</feature>
<dbReference type="EMBL" id="QKYT01000034">
    <property type="protein sequence ID" value="RIA97102.1"/>
    <property type="molecule type" value="Genomic_DNA"/>
</dbReference>
<evidence type="ECO:0000313" key="3">
    <source>
        <dbReference type="Proteomes" id="UP000265703"/>
    </source>
</evidence>
<evidence type="ECO:0000313" key="2">
    <source>
        <dbReference type="EMBL" id="RIA97102.1"/>
    </source>
</evidence>
<feature type="compositionally biased region" description="Basic and acidic residues" evidence="1">
    <location>
        <begin position="65"/>
        <end position="77"/>
    </location>
</feature>
<sequence length="111" mass="12928">MKTNDVYRVVNEIESNGENETKINDNKSNDKDKDESDDENNDKSKDKSKNKSKDESENENNENNGKSDNENNSERYHQKTKLLIDDEDNIEQSLLFICKNDNKIIPKQESD</sequence>
<name>A0A397TGQ9_9GLOM</name>
<reference evidence="2 3" key="1">
    <citation type="submission" date="2018-06" db="EMBL/GenBank/DDBJ databases">
        <title>Comparative genomics reveals the genomic features of Rhizophagus irregularis, R. cerebriforme, R. diaphanum and Gigaspora rosea, and their symbiotic lifestyle signature.</title>
        <authorList>
            <person name="Morin E."/>
            <person name="San Clemente H."/>
            <person name="Chen E.C.H."/>
            <person name="De La Providencia I."/>
            <person name="Hainaut M."/>
            <person name="Kuo A."/>
            <person name="Kohler A."/>
            <person name="Murat C."/>
            <person name="Tang N."/>
            <person name="Roy S."/>
            <person name="Loubradou J."/>
            <person name="Henrissat B."/>
            <person name="Grigoriev I.V."/>
            <person name="Corradi N."/>
            <person name="Roux C."/>
            <person name="Martin F.M."/>
        </authorList>
    </citation>
    <scope>NUCLEOTIDE SEQUENCE [LARGE SCALE GENOMIC DNA]</scope>
    <source>
        <strain evidence="2 3">DAOM 227022</strain>
    </source>
</reference>